<evidence type="ECO:0000259" key="6">
    <source>
        <dbReference type="Pfam" id="PF21981"/>
    </source>
</evidence>
<dbReference type="InterPro" id="IPR053924">
    <property type="entry name" value="RecX_HTH_2nd"/>
</dbReference>
<dbReference type="Proteomes" id="UP000539710">
    <property type="component" value="Unassembled WGS sequence"/>
</dbReference>
<dbReference type="InterPro" id="IPR036388">
    <property type="entry name" value="WH-like_DNA-bd_sf"/>
</dbReference>
<reference evidence="10" key="2">
    <citation type="submission" date="2020-07" db="EMBL/GenBank/DDBJ databases">
        <title>Flavobacterium sp. xlx-214.</title>
        <authorList>
            <person name="Yang C."/>
        </authorList>
    </citation>
    <scope>NUCLEOTIDE SEQUENCE [LARGE SCALE GENOMIC DNA]</scope>
    <source>
        <strain evidence="10">CX-624</strain>
    </source>
</reference>
<comment type="similarity">
    <text evidence="2">Belongs to the RecX family.</text>
</comment>
<dbReference type="AlphaFoldDB" id="A0A7D7QLL0"/>
<reference evidence="8 9" key="1">
    <citation type="submission" date="2020-07" db="EMBL/GenBank/DDBJ databases">
        <title>Chryseobacterium sp.cx-624.</title>
        <authorList>
            <person name="Yang C."/>
        </authorList>
    </citation>
    <scope>NUCLEOTIDE SEQUENCE [LARGE SCALE GENOMIC DNA]</scope>
    <source>
        <strain evidence="9">cx-624</strain>
        <strain evidence="8">Cx-624</strain>
    </source>
</reference>
<dbReference type="GO" id="GO:0005737">
    <property type="term" value="C:cytoplasm"/>
    <property type="evidence" value="ECO:0007669"/>
    <property type="project" value="UniProtKB-SubCell"/>
</dbReference>
<dbReference type="PANTHER" id="PTHR33602:SF1">
    <property type="entry name" value="REGULATORY PROTEIN RECX FAMILY PROTEIN"/>
    <property type="match status" value="1"/>
</dbReference>
<sequence>MQHKSYTFSEIKQKMVNYCVYQDRCHQEVEQKMRDFLLIPEAKEEILLYLMEENYLNEERFARSYIRGKFYIKSWGRNKILNHLKFKGVPEKLVRSCFDEIHPEDYEKTLRKIYDSYFEKQTGKEYQRKSKTVKYLMGRGFEYGEILEVVGES</sequence>
<dbReference type="EMBL" id="JACEUX010000003">
    <property type="protein sequence ID" value="MBA5247470.1"/>
    <property type="molecule type" value="Genomic_DNA"/>
</dbReference>
<evidence type="ECO:0000256" key="3">
    <source>
        <dbReference type="ARBA" id="ARBA00018111"/>
    </source>
</evidence>
<feature type="domain" description="RecX second three-helical" evidence="5">
    <location>
        <begin position="57"/>
        <end position="95"/>
    </location>
</feature>
<evidence type="ECO:0000313" key="8">
    <source>
        <dbReference type="EMBL" id="QMS99225.1"/>
    </source>
</evidence>
<protein>
    <recommendedName>
        <fullName evidence="3">Regulatory protein RecX</fullName>
    </recommendedName>
</protein>
<dbReference type="InterPro" id="IPR053925">
    <property type="entry name" value="RecX_HTH_3rd"/>
</dbReference>
<evidence type="ECO:0000256" key="1">
    <source>
        <dbReference type="ARBA" id="ARBA00004496"/>
    </source>
</evidence>
<keyword evidence="10" id="KW-1185">Reference proteome</keyword>
<dbReference type="EMBL" id="CP059472">
    <property type="protein sequence ID" value="QMS99225.1"/>
    <property type="molecule type" value="Genomic_DNA"/>
</dbReference>
<dbReference type="KEGG" id="cbau:H1R16_04250"/>
<evidence type="ECO:0000256" key="2">
    <source>
        <dbReference type="ARBA" id="ARBA00009695"/>
    </source>
</evidence>
<gene>
    <name evidence="8" type="ORF">H1R16_04250</name>
    <name evidence="7" type="ORF">H2507_09840</name>
</gene>
<proteinExistence type="inferred from homology"/>
<evidence type="ECO:0000313" key="7">
    <source>
        <dbReference type="EMBL" id="MBA5247470.1"/>
    </source>
</evidence>
<dbReference type="RefSeq" id="WP_181887570.1">
    <property type="nucleotide sequence ID" value="NZ_CP059472.1"/>
</dbReference>
<feature type="domain" description="RecX third three-helical" evidence="6">
    <location>
        <begin position="106"/>
        <end position="150"/>
    </location>
</feature>
<comment type="subcellular location">
    <subcellularLocation>
        <location evidence="1">Cytoplasm</location>
    </subcellularLocation>
</comment>
<reference evidence="7" key="3">
    <citation type="submission" date="2020-07" db="EMBL/GenBank/DDBJ databases">
        <authorList>
            <person name="Yang C."/>
        </authorList>
    </citation>
    <scope>NUCLEOTIDE SEQUENCE</scope>
    <source>
        <strain evidence="7">Cx-624</strain>
    </source>
</reference>
<evidence type="ECO:0000313" key="10">
    <source>
        <dbReference type="Proteomes" id="UP000539710"/>
    </source>
</evidence>
<dbReference type="Pfam" id="PF02631">
    <property type="entry name" value="RecX_HTH2"/>
    <property type="match status" value="1"/>
</dbReference>
<dbReference type="Gene3D" id="1.10.10.10">
    <property type="entry name" value="Winged helix-like DNA-binding domain superfamily/Winged helix DNA-binding domain"/>
    <property type="match status" value="1"/>
</dbReference>
<organism evidence="8 9">
    <name type="scientific">Marnyiella aurantia</name>
    <dbReference type="NCBI Taxonomy" id="2758037"/>
    <lineage>
        <taxon>Bacteria</taxon>
        <taxon>Pseudomonadati</taxon>
        <taxon>Bacteroidota</taxon>
        <taxon>Flavobacteriia</taxon>
        <taxon>Flavobacteriales</taxon>
        <taxon>Weeksellaceae</taxon>
        <taxon>Marnyiella</taxon>
    </lineage>
</organism>
<evidence type="ECO:0000313" key="9">
    <source>
        <dbReference type="Proteomes" id="UP000515349"/>
    </source>
</evidence>
<dbReference type="Pfam" id="PF21981">
    <property type="entry name" value="RecX_HTH3"/>
    <property type="match status" value="1"/>
</dbReference>
<dbReference type="InterPro" id="IPR003783">
    <property type="entry name" value="Regulatory_RecX"/>
</dbReference>
<name>A0A7D7QLL0_9FLAO</name>
<accession>A0A7D7QLL0</accession>
<dbReference type="Proteomes" id="UP000515349">
    <property type="component" value="Chromosome"/>
</dbReference>
<dbReference type="GO" id="GO:0006282">
    <property type="term" value="P:regulation of DNA repair"/>
    <property type="evidence" value="ECO:0007669"/>
    <property type="project" value="InterPro"/>
</dbReference>
<dbReference type="PANTHER" id="PTHR33602">
    <property type="entry name" value="REGULATORY PROTEIN RECX FAMILY PROTEIN"/>
    <property type="match status" value="1"/>
</dbReference>
<keyword evidence="4" id="KW-0963">Cytoplasm</keyword>
<evidence type="ECO:0000256" key="4">
    <source>
        <dbReference type="ARBA" id="ARBA00022490"/>
    </source>
</evidence>
<evidence type="ECO:0000259" key="5">
    <source>
        <dbReference type="Pfam" id="PF02631"/>
    </source>
</evidence>